<dbReference type="Proteomes" id="UP000551878">
    <property type="component" value="Unassembled WGS sequence"/>
</dbReference>
<dbReference type="RefSeq" id="WP_184664452.1">
    <property type="nucleotide sequence ID" value="NZ_JACHHB010000009.1"/>
</dbReference>
<organism evidence="1 2">
    <name type="scientific">Texcoconibacillus texcoconensis</name>
    <dbReference type="NCBI Taxonomy" id="1095777"/>
    <lineage>
        <taxon>Bacteria</taxon>
        <taxon>Bacillati</taxon>
        <taxon>Bacillota</taxon>
        <taxon>Bacilli</taxon>
        <taxon>Bacillales</taxon>
        <taxon>Bacillaceae</taxon>
        <taxon>Texcoconibacillus</taxon>
    </lineage>
</organism>
<dbReference type="EMBL" id="JACHHB010000009">
    <property type="protein sequence ID" value="MBB5174024.1"/>
    <property type="molecule type" value="Genomic_DNA"/>
</dbReference>
<evidence type="ECO:0000313" key="1">
    <source>
        <dbReference type="EMBL" id="MBB5174024.1"/>
    </source>
</evidence>
<gene>
    <name evidence="1" type="ORF">HNQ41_002214</name>
</gene>
<evidence type="ECO:0000313" key="2">
    <source>
        <dbReference type="Proteomes" id="UP000551878"/>
    </source>
</evidence>
<accession>A0A840QRN5</accession>
<proteinExistence type="predicted"/>
<reference evidence="1 2" key="1">
    <citation type="submission" date="2020-08" db="EMBL/GenBank/DDBJ databases">
        <title>Genomic Encyclopedia of Type Strains, Phase IV (KMG-IV): sequencing the most valuable type-strain genomes for metagenomic binning, comparative biology and taxonomic classification.</title>
        <authorList>
            <person name="Goeker M."/>
        </authorList>
    </citation>
    <scope>NUCLEOTIDE SEQUENCE [LARGE SCALE GENOMIC DNA]</scope>
    <source>
        <strain evidence="1 2">DSM 24696</strain>
    </source>
</reference>
<evidence type="ECO:0008006" key="3">
    <source>
        <dbReference type="Google" id="ProtNLM"/>
    </source>
</evidence>
<keyword evidence="2" id="KW-1185">Reference proteome</keyword>
<protein>
    <recommendedName>
        <fullName evidence="3">Group-specific protein</fullName>
    </recommendedName>
</protein>
<comment type="caution">
    <text evidence="1">The sequence shown here is derived from an EMBL/GenBank/DDBJ whole genome shotgun (WGS) entry which is preliminary data.</text>
</comment>
<name>A0A840QRN5_9BACI</name>
<sequence length="77" mass="8912">MSSCNIDHSLEDVQQKLNDQKNHLPTGLYEKTASLLQTEPNQQILNDVFHALKKYDLASDDEKQSRNKTLEQLTNRQ</sequence>
<dbReference type="AlphaFoldDB" id="A0A840QRN5"/>